<dbReference type="Pfam" id="PF13853">
    <property type="entry name" value="7tm_4"/>
    <property type="match status" value="1"/>
</dbReference>
<evidence type="ECO:0000256" key="8">
    <source>
        <dbReference type="RuleBase" id="RU000688"/>
    </source>
</evidence>
<evidence type="ECO:0000256" key="5">
    <source>
        <dbReference type="ARBA" id="ARBA00023136"/>
    </source>
</evidence>
<dbReference type="PROSITE" id="PS50262">
    <property type="entry name" value="G_PROTEIN_RECEP_F1_2"/>
    <property type="match status" value="1"/>
</dbReference>
<evidence type="ECO:0000313" key="12">
    <source>
        <dbReference type="Proteomes" id="UP000710432"/>
    </source>
</evidence>
<dbReference type="InterPro" id="IPR050427">
    <property type="entry name" value="Olfactory_Receptors"/>
</dbReference>
<evidence type="ECO:0000256" key="2">
    <source>
        <dbReference type="ARBA" id="ARBA00022692"/>
    </source>
</evidence>
<comment type="similarity">
    <text evidence="8">Belongs to the G-protein coupled receptor 1 family.</text>
</comment>
<dbReference type="FunFam" id="1.20.1070.10:FF:000410">
    <property type="entry name" value="Olfactory receptor 1348"/>
    <property type="match status" value="1"/>
</dbReference>
<dbReference type="InterPro" id="IPR017452">
    <property type="entry name" value="GPCR_Rhodpsn_7TM"/>
</dbReference>
<evidence type="ECO:0000256" key="9">
    <source>
        <dbReference type="SAM" id="Phobius"/>
    </source>
</evidence>
<keyword evidence="6 8" id="KW-0675">Receptor</keyword>
<dbReference type="InterPro" id="IPR000725">
    <property type="entry name" value="Olfact_rcpt"/>
</dbReference>
<evidence type="ECO:0000256" key="1">
    <source>
        <dbReference type="ARBA" id="ARBA00004141"/>
    </source>
</evidence>
<keyword evidence="4 8" id="KW-0297">G-protein coupled receptor</keyword>
<accession>A0A8J6G600</accession>
<protein>
    <submittedName>
        <fullName evidence="11">Olfactory receptor 4C15</fullName>
    </submittedName>
</protein>
<dbReference type="GO" id="GO:0005886">
    <property type="term" value="C:plasma membrane"/>
    <property type="evidence" value="ECO:0007669"/>
    <property type="project" value="UniProtKB-ARBA"/>
</dbReference>
<evidence type="ECO:0000256" key="3">
    <source>
        <dbReference type="ARBA" id="ARBA00022989"/>
    </source>
</evidence>
<organism evidence="11 12">
    <name type="scientific">Microtus ochrogaster</name>
    <name type="common">Prairie vole</name>
    <dbReference type="NCBI Taxonomy" id="79684"/>
    <lineage>
        <taxon>Eukaryota</taxon>
        <taxon>Metazoa</taxon>
        <taxon>Chordata</taxon>
        <taxon>Craniata</taxon>
        <taxon>Vertebrata</taxon>
        <taxon>Euteleostomi</taxon>
        <taxon>Mammalia</taxon>
        <taxon>Eutheria</taxon>
        <taxon>Euarchontoglires</taxon>
        <taxon>Glires</taxon>
        <taxon>Rodentia</taxon>
        <taxon>Myomorpha</taxon>
        <taxon>Muroidea</taxon>
        <taxon>Cricetidae</taxon>
        <taxon>Arvicolinae</taxon>
        <taxon>Microtus</taxon>
    </lineage>
</organism>
<feature type="domain" description="G-protein coupled receptors family 1 profile" evidence="10">
    <location>
        <begin position="39"/>
        <end position="156"/>
    </location>
</feature>
<evidence type="ECO:0000256" key="7">
    <source>
        <dbReference type="ARBA" id="ARBA00023224"/>
    </source>
</evidence>
<evidence type="ECO:0000256" key="6">
    <source>
        <dbReference type="ARBA" id="ARBA00023170"/>
    </source>
</evidence>
<feature type="transmembrane region" description="Helical" evidence="9">
    <location>
        <begin position="24"/>
        <end position="49"/>
    </location>
</feature>
<keyword evidence="3 9" id="KW-1133">Transmembrane helix</keyword>
<proteinExistence type="inferred from homology"/>
<keyword evidence="2 8" id="KW-0812">Transmembrane</keyword>
<dbReference type="Gene3D" id="1.20.1070.10">
    <property type="entry name" value="Rhodopsin 7-helix transmembrane proteins"/>
    <property type="match status" value="2"/>
</dbReference>
<dbReference type="PRINTS" id="PR00237">
    <property type="entry name" value="GPCRRHODOPSN"/>
</dbReference>
<feature type="transmembrane region" description="Helical" evidence="9">
    <location>
        <begin position="58"/>
        <end position="77"/>
    </location>
</feature>
<dbReference type="Proteomes" id="UP000710432">
    <property type="component" value="Unassembled WGS sequence"/>
</dbReference>
<evidence type="ECO:0000256" key="4">
    <source>
        <dbReference type="ARBA" id="ARBA00023040"/>
    </source>
</evidence>
<name>A0A8J6G600_MICOH</name>
<evidence type="ECO:0000259" key="10">
    <source>
        <dbReference type="PROSITE" id="PS50262"/>
    </source>
</evidence>
<dbReference type="PANTHER" id="PTHR48002">
    <property type="entry name" value="OLFACTORY RECEPTOR"/>
    <property type="match status" value="1"/>
</dbReference>
<comment type="caution">
    <text evidence="11">The sequence shown here is derived from an EMBL/GenBank/DDBJ whole genome shotgun (WGS) entry which is preliminary data.</text>
</comment>
<dbReference type="GO" id="GO:0004984">
    <property type="term" value="F:olfactory receptor activity"/>
    <property type="evidence" value="ECO:0007669"/>
    <property type="project" value="InterPro"/>
</dbReference>
<reference evidence="11" key="1">
    <citation type="submission" date="2020-03" db="EMBL/GenBank/DDBJ databases">
        <title>Studies in the Genomics of Life Span.</title>
        <authorList>
            <person name="Glass D."/>
        </authorList>
    </citation>
    <scope>NUCLEOTIDE SEQUENCE</scope>
    <source>
        <strain evidence="11">LTLLF</strain>
        <tissue evidence="11">Muscle</tissue>
    </source>
</reference>
<dbReference type="AlphaFoldDB" id="A0A8J6G600"/>
<evidence type="ECO:0000313" key="11">
    <source>
        <dbReference type="EMBL" id="KAH0504388.1"/>
    </source>
</evidence>
<dbReference type="GO" id="GO:0004930">
    <property type="term" value="F:G protein-coupled receptor activity"/>
    <property type="evidence" value="ECO:0007669"/>
    <property type="project" value="UniProtKB-KW"/>
</dbReference>
<comment type="subcellular location">
    <subcellularLocation>
        <location evidence="1">Membrane</location>
        <topology evidence="1">Multi-pass membrane protein</topology>
    </subcellularLocation>
</comment>
<keyword evidence="5 9" id="KW-0472">Membrane</keyword>
<dbReference type="EMBL" id="JAATJU010025064">
    <property type="protein sequence ID" value="KAH0504388.1"/>
    <property type="molecule type" value="Genomic_DNA"/>
</dbReference>
<dbReference type="PROSITE" id="PS00237">
    <property type="entry name" value="G_PROTEIN_RECEP_F1_1"/>
    <property type="match status" value="1"/>
</dbReference>
<dbReference type="InterPro" id="IPR000276">
    <property type="entry name" value="GPCR_Rhodpsn"/>
</dbReference>
<keyword evidence="7 8" id="KW-0807">Transducer</keyword>
<feature type="transmembrane region" description="Helical" evidence="9">
    <location>
        <begin position="139"/>
        <end position="161"/>
    </location>
</feature>
<dbReference type="SUPFAM" id="SSF81321">
    <property type="entry name" value="Family A G protein-coupled receptor-like"/>
    <property type="match status" value="2"/>
</dbReference>
<gene>
    <name evidence="11" type="ORF">LTLLF_105850</name>
</gene>
<feature type="transmembrane region" description="Helical" evidence="9">
    <location>
        <begin position="97"/>
        <end position="119"/>
    </location>
</feature>
<sequence length="204" mass="23157">MQNQSIVTEFILLGLSQNSKVEKILFVVFLLIYFATIWGNMIIVVTIIYSPAMLASPMYFFLIFLSLLDACTSSTVTPKMMVDFFYERKTISFECCMIQLFAIHFFTGIEVIVLSAMAYDRYVAICKPLHYTSIMTRRLCGILVVVSWAGAEVIVLSAMAYDRYVAICKLLHYSSIMNQRDLEVKAEVSGFKGILAYMMSLTPT</sequence>